<dbReference type="PROSITE" id="PS00108">
    <property type="entry name" value="PROTEIN_KINASE_ST"/>
    <property type="match status" value="1"/>
</dbReference>
<feature type="region of interest" description="Disordered" evidence="2">
    <location>
        <begin position="484"/>
        <end position="516"/>
    </location>
</feature>
<dbReference type="GO" id="GO:0004672">
    <property type="term" value="F:protein kinase activity"/>
    <property type="evidence" value="ECO:0007669"/>
    <property type="project" value="InterPro"/>
</dbReference>
<keyword evidence="5" id="KW-1185">Reference proteome</keyword>
<feature type="compositionally biased region" description="Polar residues" evidence="2">
    <location>
        <begin position="422"/>
        <end position="431"/>
    </location>
</feature>
<dbReference type="InterPro" id="IPR000719">
    <property type="entry name" value="Prot_kinase_dom"/>
</dbReference>
<accession>Q22BV3</accession>
<gene>
    <name evidence="4" type="ORF">TTHERM_01084140</name>
</gene>
<dbReference type="AlphaFoldDB" id="Q22BV3"/>
<dbReference type="OrthoDB" id="10583748at2759"/>
<dbReference type="SUPFAM" id="SSF82185">
    <property type="entry name" value="Histone H3 K4-specific methyltransferase SET7/9 N-terminal domain"/>
    <property type="match status" value="2"/>
</dbReference>
<dbReference type="PANTHER" id="PTHR43215">
    <property type="entry name" value="RADIAL SPOKE HEAD 1 HOMOLOG"/>
    <property type="match status" value="1"/>
</dbReference>
<dbReference type="PANTHER" id="PTHR43215:SF14">
    <property type="entry name" value="RADIAL SPOKE HEAD 1 HOMOLOG"/>
    <property type="match status" value="1"/>
</dbReference>
<dbReference type="SMART" id="SM00698">
    <property type="entry name" value="MORN"/>
    <property type="match status" value="5"/>
</dbReference>
<evidence type="ECO:0000313" key="5">
    <source>
        <dbReference type="Proteomes" id="UP000009168"/>
    </source>
</evidence>
<dbReference type="Pfam" id="PF02493">
    <property type="entry name" value="MORN"/>
    <property type="match status" value="5"/>
</dbReference>
<feature type="compositionally biased region" description="Low complexity" evidence="2">
    <location>
        <begin position="485"/>
        <end position="497"/>
    </location>
</feature>
<dbReference type="HOGENOM" id="CLU_287371_0_0_1"/>
<keyword evidence="4" id="KW-0418">Kinase</keyword>
<evidence type="ECO:0000256" key="2">
    <source>
        <dbReference type="SAM" id="MobiDB-lite"/>
    </source>
</evidence>
<dbReference type="GeneID" id="7842191"/>
<feature type="region of interest" description="Disordered" evidence="2">
    <location>
        <begin position="402"/>
        <end position="470"/>
    </location>
</feature>
<dbReference type="InterPro" id="IPR001245">
    <property type="entry name" value="Ser-Thr/Tyr_kinase_cat_dom"/>
</dbReference>
<feature type="region of interest" description="Disordered" evidence="2">
    <location>
        <begin position="566"/>
        <end position="609"/>
    </location>
</feature>
<dbReference type="Gene3D" id="2.20.110.10">
    <property type="entry name" value="Histone H3 K4-specific methyltransferase SET7/9 N-terminal domain"/>
    <property type="match status" value="2"/>
</dbReference>
<dbReference type="PROSITE" id="PS50011">
    <property type="entry name" value="PROTEIN_KINASE_DOM"/>
    <property type="match status" value="1"/>
</dbReference>
<dbReference type="Pfam" id="PF07714">
    <property type="entry name" value="PK_Tyr_Ser-Thr"/>
    <property type="match status" value="1"/>
</dbReference>
<feature type="domain" description="Protein kinase" evidence="3">
    <location>
        <begin position="44"/>
        <end position="332"/>
    </location>
</feature>
<sequence length="1073" mass="122544">MGQSLGKEEVEQTKELFYKQYSFIEDKQDLHYGQIKVFERNYEFENSQQLNQDEGKDTKKSAKQRLYQKARTLAIKESVYQDLDTIDKDLVNMKQLIHITEENHKEKRTKNLIDVYEYFIQTEEKFCSSVQRIQLVIEYLQRDIQIEVKTKKLQNQRFTPQEIFTIAFSCINSLYNLQLVNLAHGDLKTSNILVSEYFEIKLLHPLVNKIVPSFATMISQLSYGEHFDTQGIYLSPLLTKAVSQKNYQPQHNPFKSDVFTLGIILIECCNLGTVDNLYNYEAGDFNENQLKIHMNIIKNQYGVDVHDLIARMVKVQEQDRPDFIELATQLNIINQMNEVYNQQQQMIEQQASLKVAPASDKYGVSLFKALNTEAEEYNYSQKQNSASNSFVQNNNQSITAASSALNPNNSLNQNNITSSQQPSTNIQSPNTFAQQSSQSSQIAATQSFSFQGNPNNLENTNNPTQVKPNAFFPQYSQNQIAASTYQQNSNQQYQSQQVSIPPANPKNQNLSRQQSQDVLQNQVINQSHNFGNINQTPISGVTLVKNSSQTTNSNYQPTLLQYHLKPPSVPYNIQNQQGNNVPANPNLQQQQQFNSNGSTNLSQINSGQVQQSYSGITPIQSSNQQQSYQFSNNLIGNQINLQNQPQKLQPPPTDQNLGQANYQGFTNFSLPGYDNNNAGINLQYNQISQPQTNNGQNYQIPEDVQKIINEFKEKQKINDQIYSEKEKLSQSNVKYQVIPKQESPNKIEQNSSRSVVNISPQNNNNLSGQSNTQFNIYPDQKQFTNIQVSQQQPIQNLTYQQQEQIAQQLLGNNIQNPVIQQSAFSNPMTTSQLQAQQLAGLTNSQNQFILRSQNQQQYIQQPPQQQLIQAPTQIQGNQFYAALQQNQSFNPMSVQPQATNVFTSTDSQRNKYEHIHETYDDSSHYIGEKLGGLRHGTGKFFYADGGYYEGEWCEGRMEGLGTLYYPSGSLAYLGQWRNDQFNGKGTVYNESPAQIIGEFDYTNFDNLGEYWVKYEGDFKDDNKEGIGTIYLSNGDRFTGNFNNDFVHGQGTYFRENKNPVSGIWDCNHLIQYL</sequence>
<keyword evidence="1" id="KW-0677">Repeat</keyword>
<dbReference type="GO" id="GO:0005524">
    <property type="term" value="F:ATP binding"/>
    <property type="evidence" value="ECO:0007669"/>
    <property type="project" value="InterPro"/>
</dbReference>
<dbReference type="STRING" id="312017.Q22BV3"/>
<evidence type="ECO:0000256" key="1">
    <source>
        <dbReference type="ARBA" id="ARBA00022737"/>
    </source>
</evidence>
<dbReference type="SMART" id="SM00220">
    <property type="entry name" value="S_TKc"/>
    <property type="match status" value="1"/>
</dbReference>
<keyword evidence="4" id="KW-0808">Transferase</keyword>
<name>Q22BV3_TETTS</name>
<organism evidence="4 5">
    <name type="scientific">Tetrahymena thermophila (strain SB210)</name>
    <dbReference type="NCBI Taxonomy" id="312017"/>
    <lineage>
        <taxon>Eukaryota</taxon>
        <taxon>Sar</taxon>
        <taxon>Alveolata</taxon>
        <taxon>Ciliophora</taxon>
        <taxon>Intramacronucleata</taxon>
        <taxon>Oligohymenophorea</taxon>
        <taxon>Hymenostomatida</taxon>
        <taxon>Tetrahymenina</taxon>
        <taxon>Tetrahymenidae</taxon>
        <taxon>Tetrahymena</taxon>
    </lineage>
</organism>
<protein>
    <submittedName>
        <fullName evidence="4">Protein kinase</fullName>
    </submittedName>
</protein>
<feature type="compositionally biased region" description="Polar residues" evidence="2">
    <location>
        <begin position="505"/>
        <end position="516"/>
    </location>
</feature>
<dbReference type="OMA" id="EFAYNTQ"/>
<proteinExistence type="predicted"/>
<dbReference type="InterPro" id="IPR003409">
    <property type="entry name" value="MORN"/>
</dbReference>
<dbReference type="SUPFAM" id="SSF56112">
    <property type="entry name" value="Protein kinase-like (PK-like)"/>
    <property type="match status" value="1"/>
</dbReference>
<feature type="compositionally biased region" description="Low complexity" evidence="2">
    <location>
        <begin position="402"/>
        <end position="421"/>
    </location>
</feature>
<dbReference type="KEGG" id="tet:TTHERM_01084140"/>
<evidence type="ECO:0000313" key="4">
    <source>
        <dbReference type="EMBL" id="EAR82747.1"/>
    </source>
</evidence>
<dbReference type="Gene3D" id="1.10.510.10">
    <property type="entry name" value="Transferase(Phosphotransferase) domain 1"/>
    <property type="match status" value="1"/>
</dbReference>
<reference evidence="5" key="1">
    <citation type="journal article" date="2006" name="PLoS Biol.">
        <title>Macronuclear genome sequence of the ciliate Tetrahymena thermophila, a model eukaryote.</title>
        <authorList>
            <person name="Eisen J.A."/>
            <person name="Coyne R.S."/>
            <person name="Wu M."/>
            <person name="Wu D."/>
            <person name="Thiagarajan M."/>
            <person name="Wortman J.R."/>
            <person name="Badger J.H."/>
            <person name="Ren Q."/>
            <person name="Amedeo P."/>
            <person name="Jones K.M."/>
            <person name="Tallon L.J."/>
            <person name="Delcher A.L."/>
            <person name="Salzberg S.L."/>
            <person name="Silva J.C."/>
            <person name="Haas B.J."/>
            <person name="Majoros W.H."/>
            <person name="Farzad M."/>
            <person name="Carlton J.M."/>
            <person name="Smith R.K. Jr."/>
            <person name="Garg J."/>
            <person name="Pearlman R.E."/>
            <person name="Karrer K.M."/>
            <person name="Sun L."/>
            <person name="Manning G."/>
            <person name="Elde N.C."/>
            <person name="Turkewitz A.P."/>
            <person name="Asai D.J."/>
            <person name="Wilkes D.E."/>
            <person name="Wang Y."/>
            <person name="Cai H."/>
            <person name="Collins K."/>
            <person name="Stewart B.A."/>
            <person name="Lee S.R."/>
            <person name="Wilamowska K."/>
            <person name="Weinberg Z."/>
            <person name="Ruzzo W.L."/>
            <person name="Wloga D."/>
            <person name="Gaertig J."/>
            <person name="Frankel J."/>
            <person name="Tsao C.-C."/>
            <person name="Gorovsky M.A."/>
            <person name="Keeling P.J."/>
            <person name="Waller R.F."/>
            <person name="Patron N.J."/>
            <person name="Cherry J.M."/>
            <person name="Stover N.A."/>
            <person name="Krieger C.J."/>
            <person name="del Toro C."/>
            <person name="Ryder H.F."/>
            <person name="Williamson S.C."/>
            <person name="Barbeau R.A."/>
            <person name="Hamilton E.P."/>
            <person name="Orias E."/>
        </authorList>
    </citation>
    <scope>NUCLEOTIDE SEQUENCE [LARGE SCALE GENOMIC DNA]</scope>
    <source>
        <strain evidence="5">SB210</strain>
    </source>
</reference>
<dbReference type="EMBL" id="GG662531">
    <property type="protein sequence ID" value="EAR82747.1"/>
    <property type="molecule type" value="Genomic_DNA"/>
</dbReference>
<dbReference type="RefSeq" id="XP_001030410.1">
    <property type="nucleotide sequence ID" value="XM_001030410.1"/>
</dbReference>
<dbReference type="eggNOG" id="KOG0229">
    <property type="taxonomic scope" value="Eukaryota"/>
</dbReference>
<feature type="compositionally biased region" description="Polar residues" evidence="2">
    <location>
        <begin position="571"/>
        <end position="609"/>
    </location>
</feature>
<dbReference type="InParanoid" id="Q22BV3"/>
<evidence type="ECO:0000259" key="3">
    <source>
        <dbReference type="PROSITE" id="PS50011"/>
    </source>
</evidence>
<dbReference type="InterPro" id="IPR011009">
    <property type="entry name" value="Kinase-like_dom_sf"/>
</dbReference>
<feature type="compositionally biased region" description="Low complexity" evidence="2">
    <location>
        <begin position="432"/>
        <end position="464"/>
    </location>
</feature>
<dbReference type="Proteomes" id="UP000009168">
    <property type="component" value="Unassembled WGS sequence"/>
</dbReference>
<dbReference type="InterPro" id="IPR008271">
    <property type="entry name" value="Ser/Thr_kinase_AS"/>
</dbReference>